<dbReference type="Proteomes" id="UP000289886">
    <property type="component" value="Unassembled WGS sequence"/>
</dbReference>
<organism evidence="1 2">
    <name type="scientific">Acipenser ruthenus</name>
    <name type="common">Sterlet sturgeon</name>
    <dbReference type="NCBI Taxonomy" id="7906"/>
    <lineage>
        <taxon>Eukaryota</taxon>
        <taxon>Metazoa</taxon>
        <taxon>Chordata</taxon>
        <taxon>Craniata</taxon>
        <taxon>Vertebrata</taxon>
        <taxon>Euteleostomi</taxon>
        <taxon>Actinopterygii</taxon>
        <taxon>Chondrostei</taxon>
        <taxon>Acipenseriformes</taxon>
        <taxon>Acipenseridae</taxon>
        <taxon>Acipenser</taxon>
    </lineage>
</organism>
<protein>
    <submittedName>
        <fullName evidence="1">Uncharacterized protein</fullName>
    </submittedName>
</protein>
<proteinExistence type="predicted"/>
<gene>
    <name evidence="1" type="ORF">EOD39_13787</name>
</gene>
<comment type="caution">
    <text evidence="1">The sequence shown here is derived from an EMBL/GenBank/DDBJ whole genome shotgun (WGS) entry which is preliminary data.</text>
</comment>
<evidence type="ECO:0000313" key="1">
    <source>
        <dbReference type="EMBL" id="RXM97939.1"/>
    </source>
</evidence>
<evidence type="ECO:0000313" key="2">
    <source>
        <dbReference type="Proteomes" id="UP000289886"/>
    </source>
</evidence>
<name>A0A662YMZ5_ACIRT</name>
<keyword evidence="2" id="KW-1185">Reference proteome</keyword>
<reference evidence="1 2" key="1">
    <citation type="submission" date="2019-01" db="EMBL/GenBank/DDBJ databases">
        <title>Draft Genome and Complete Hox-Cluster Characterization of the Sterlet Sturgeon (Acipenser ruthenus).</title>
        <authorList>
            <person name="Wei Q."/>
        </authorList>
    </citation>
    <scope>NUCLEOTIDE SEQUENCE [LARGE SCALE GENOMIC DNA]</scope>
    <source>
        <strain evidence="1">WHYD16114868_AA</strain>
        <tissue evidence="1">Blood</tissue>
    </source>
</reference>
<dbReference type="EMBL" id="SCEB01000876">
    <property type="protein sequence ID" value="RXM97939.1"/>
    <property type="molecule type" value="Genomic_DNA"/>
</dbReference>
<dbReference type="AlphaFoldDB" id="A0A662YMZ5"/>
<accession>A0A662YMZ5</accession>
<sequence length="126" mass="14429">MQKEPQGQQLFLQYWIWICHGHGHGHDLSLFPWSVLVVFDLQMWQMQKEPQGQQLFLQYWIWICHGHGHGHDLSLFPWSVLVVFDLQVTPGRSRAIQLGDRNARSCTSGIAAPSSSNGILMFANTT</sequence>